<gene>
    <name evidence="11" type="ORF">TWF788_004615</name>
</gene>
<dbReference type="GO" id="GO:0006338">
    <property type="term" value="P:chromatin remodeling"/>
    <property type="evidence" value="ECO:0007669"/>
    <property type="project" value="TreeGrafter"/>
</dbReference>
<dbReference type="SMART" id="SM00320">
    <property type="entry name" value="WD40"/>
    <property type="match status" value="6"/>
</dbReference>
<evidence type="ECO:0000256" key="7">
    <source>
        <dbReference type="PROSITE-ProRule" id="PRU00221"/>
    </source>
</evidence>
<protein>
    <submittedName>
        <fullName evidence="11">Uncharacterized protein</fullName>
    </submittedName>
</protein>
<feature type="domain" description="Nucleoside phosphorylase" evidence="9">
    <location>
        <begin position="1461"/>
        <end position="1737"/>
    </location>
</feature>
<reference evidence="11 12" key="1">
    <citation type="submission" date="2019-06" db="EMBL/GenBank/DDBJ databases">
        <authorList>
            <person name="Palmer J.M."/>
        </authorList>
    </citation>
    <scope>NUCLEOTIDE SEQUENCE [LARGE SCALE GENOMIC DNA]</scope>
    <source>
        <strain evidence="11 12">TWF788</strain>
    </source>
</reference>
<dbReference type="GO" id="GO:0000785">
    <property type="term" value="C:chromatin"/>
    <property type="evidence" value="ECO:0007669"/>
    <property type="project" value="TreeGrafter"/>
</dbReference>
<dbReference type="GO" id="GO:0005634">
    <property type="term" value="C:nucleus"/>
    <property type="evidence" value="ECO:0007669"/>
    <property type="project" value="UniProtKB-SubCell"/>
</dbReference>
<dbReference type="CDD" id="cd09008">
    <property type="entry name" value="MTAN"/>
    <property type="match status" value="1"/>
</dbReference>
<evidence type="ECO:0000256" key="6">
    <source>
        <dbReference type="ARBA" id="ARBA00023242"/>
    </source>
</evidence>
<feature type="repeat" description="WD" evidence="7">
    <location>
        <begin position="157"/>
        <end position="191"/>
    </location>
</feature>
<dbReference type="SUPFAM" id="SSF53167">
    <property type="entry name" value="Purine and uridine phosphorylases"/>
    <property type="match status" value="1"/>
</dbReference>
<dbReference type="Proteomes" id="UP000479691">
    <property type="component" value="Unassembled WGS sequence"/>
</dbReference>
<proteinExistence type="inferred from homology"/>
<dbReference type="InterPro" id="IPR036322">
    <property type="entry name" value="WD40_repeat_dom_sf"/>
</dbReference>
<comment type="similarity">
    <text evidence="2">Belongs to the WD repeat HIR1 family.</text>
</comment>
<evidence type="ECO:0000259" key="9">
    <source>
        <dbReference type="Pfam" id="PF01048"/>
    </source>
</evidence>
<keyword evidence="3 7" id="KW-0853">WD repeat</keyword>
<evidence type="ECO:0000256" key="1">
    <source>
        <dbReference type="ARBA" id="ARBA00004123"/>
    </source>
</evidence>
<keyword evidence="6" id="KW-0539">Nucleus</keyword>
<dbReference type="PROSITE" id="PS50082">
    <property type="entry name" value="WD_REPEATS_2"/>
    <property type="match status" value="4"/>
</dbReference>
<evidence type="ECO:0000256" key="2">
    <source>
        <dbReference type="ARBA" id="ARBA00007306"/>
    </source>
</evidence>
<dbReference type="InterPro" id="IPR000845">
    <property type="entry name" value="Nucleoside_phosphorylase_d"/>
</dbReference>
<dbReference type="GO" id="GO:0031491">
    <property type="term" value="F:nucleosome binding"/>
    <property type="evidence" value="ECO:0007669"/>
    <property type="project" value="TreeGrafter"/>
</dbReference>
<dbReference type="InterPro" id="IPR015943">
    <property type="entry name" value="WD40/YVTN_repeat-like_dom_sf"/>
</dbReference>
<comment type="caution">
    <text evidence="11">The sequence shown here is derived from an EMBL/GenBank/DDBJ whole genome shotgun (WGS) entry which is preliminary data.</text>
</comment>
<dbReference type="Pfam" id="PF01048">
    <property type="entry name" value="PNP_UDP_1"/>
    <property type="match status" value="1"/>
</dbReference>
<dbReference type="CDD" id="cd00200">
    <property type="entry name" value="WD40"/>
    <property type="match status" value="1"/>
</dbReference>
<evidence type="ECO:0000259" key="10">
    <source>
        <dbReference type="Pfam" id="PF24105"/>
    </source>
</evidence>
<organism evidence="11 12">
    <name type="scientific">Orbilia oligospora</name>
    <name type="common">Nematode-trapping fungus</name>
    <name type="synonym">Arthrobotrys oligospora</name>
    <dbReference type="NCBI Taxonomy" id="2813651"/>
    <lineage>
        <taxon>Eukaryota</taxon>
        <taxon>Fungi</taxon>
        <taxon>Dikarya</taxon>
        <taxon>Ascomycota</taxon>
        <taxon>Pezizomycotina</taxon>
        <taxon>Orbiliomycetes</taxon>
        <taxon>Orbiliales</taxon>
        <taxon>Orbiliaceae</taxon>
        <taxon>Orbilia</taxon>
    </lineage>
</organism>
<evidence type="ECO:0000256" key="4">
    <source>
        <dbReference type="ARBA" id="ARBA00022737"/>
    </source>
</evidence>
<dbReference type="InterPro" id="IPR031120">
    <property type="entry name" value="HIR1-like"/>
</dbReference>
<dbReference type="InterPro" id="IPR055410">
    <property type="entry name" value="Beta-prop_CAF1B_HIR1"/>
</dbReference>
<comment type="subcellular location">
    <subcellularLocation>
        <location evidence="1">Nucleus</location>
    </subcellularLocation>
</comment>
<feature type="repeat" description="WD" evidence="7">
    <location>
        <begin position="66"/>
        <end position="98"/>
    </location>
</feature>
<evidence type="ECO:0000256" key="5">
    <source>
        <dbReference type="ARBA" id="ARBA00022853"/>
    </source>
</evidence>
<feature type="domain" description="CAF1B/HIR1 beta-propeller" evidence="10">
    <location>
        <begin position="29"/>
        <end position="349"/>
    </location>
</feature>
<evidence type="ECO:0000256" key="3">
    <source>
        <dbReference type="ARBA" id="ARBA00022574"/>
    </source>
</evidence>
<dbReference type="Pfam" id="PF24105">
    <property type="entry name" value="Beta-prop_CAF1B_HIR1"/>
    <property type="match status" value="1"/>
</dbReference>
<keyword evidence="4" id="KW-0677">Repeat</keyword>
<dbReference type="GO" id="GO:0009116">
    <property type="term" value="P:nucleoside metabolic process"/>
    <property type="evidence" value="ECO:0007669"/>
    <property type="project" value="InterPro"/>
</dbReference>
<dbReference type="SUPFAM" id="SSF50978">
    <property type="entry name" value="WD40 repeat-like"/>
    <property type="match status" value="1"/>
</dbReference>
<dbReference type="Gene3D" id="2.130.10.10">
    <property type="entry name" value="YVTN repeat-like/Quinoprotein amine dehydrogenase"/>
    <property type="match status" value="2"/>
</dbReference>
<dbReference type="Gene3D" id="3.40.50.1580">
    <property type="entry name" value="Nucleoside phosphorylase domain"/>
    <property type="match status" value="1"/>
</dbReference>
<dbReference type="PANTHER" id="PTHR13831:SF0">
    <property type="entry name" value="PROTEIN HIRA"/>
    <property type="match status" value="1"/>
</dbReference>
<feature type="region of interest" description="Disordered" evidence="8">
    <location>
        <begin position="1787"/>
        <end position="1806"/>
    </location>
</feature>
<dbReference type="GO" id="GO:0000417">
    <property type="term" value="C:HIR complex"/>
    <property type="evidence" value="ECO:0007669"/>
    <property type="project" value="TreeGrafter"/>
</dbReference>
<sequence length="1806" mass="200979">MLIIKPNWLVHAKGKRRFEVYSCHVSPDGKRLATAGLDGTVRIWSTEAILKAGDETFNGPKEIYSINAHAGAIFTVRWSGTNRYLASGSSDRLVLVYERDPESGHAEKWRTSRKLSGHEDDVQDVGWSIDSSILVSVGLDSKIIIWSGRNFELLKCLSAHQSAVRGITFDPANKYFATASDDRSIKVFRLEPFTDTAIGQAEEGSLTEATITKPFVKSPITMFKRCSWSIDGNHIAFANSVNGPATSVAIINRGSWEHDISLIGHKSPVEVCSFAPRIFTRKGDPQASGIVACASQSGSLSLWSTSIPRPLVVFKNLVTKPISDLGWSPDAKSLFATSLDGSIVAIDFEGDLGDPAGLEFHKRILRRTGIQRQFMTDKAPEETHPYQNLGFTPGSSGLMENMGTEVSSTQRRVSARSNPLQSPLRDALALDHPYDLENLSTTNNEFENGRSAVEIGARIATDSGYASITRGTEVCAQSDHGIRFQSLNTSENISTAMDHLDLDDTQTVYSDASSVPSLVKESYISELADALLNEVLPHKPDVDTLERISLILPDVLKAFALKIGQNAPTQMHRDVMFFIHKTRGDIVKHFNRKIPNEEEQEENGFGTHIPASDGMLYTEVVERWRLEDPQGTILEDPQDPLLMKPRDPALREPEDPILEEPQDLARFWETSLAEDALLPNADTSGAILNELVGPDFDGEVEGDDGQEINVPQLPAYRDFIFKVAAYEWLLERLSRELFLTPAKPNIMDEIRETIAQKLPSNHRVSRSRSAETFKIIFVVRWNPMGFIAEQDYEEEPGEAIEKAITLTGTVKDAQALTCKEYFCQTWRSGGKYIIQLIKDTVQNGPHNLQASTLPDGTQLRACIQDSKLIVEAVGTRDSVAEVGEQFGWLGAAFYSSTWDAGLTSIIPIINEINPRNISKSTSGPPRCPEFICDIDFIVQERAAYSVSSTNPISSNGQCWHKMFRNPVVVEGYPILRRPRVESGIGLEIPLNMMAGLVQTKRVNIFDGKIFIKGYSAMLIPIKKDEDMLIWHFLYNDTGERISYLDKTFHAEDISIPALETARHVVGWCSKASYHAGATDAVYNIKSSRLPKTHGGCALREVCAIRGQIVSGGSQFAIGNKDIPLRLSRKGKWHIPGLKWIHKKYVVMWDEQDKRGWLVNGTSALLHLLYGSLAHDSADEFSSTFLFKKERMHEAIKPHKACSAIEVLLNENNLKQAIYPGKVVHYCVEDRLEELYNMLEKIIDYQMAVSSTPSAPRYLEGWDFKDLATGGDPIYPRVATLEAIGQSWVDFTRAIHAIALFGRGFGEIIQPTDTGMCTYWKELPKQKYYLAAGLRDLRSIMGLGIDEEIEMPPKLVDDIVWHIPQSTFGQCQCKENKSEDHSDFVQALLPSKFSRFLPENEPIRWDDDGAVIFGHNTSFEWLWKDSRDLQGDEPVMPSKEPKAPSLDSGIGLNLLFGPEDYTIGVICALQKELLAVRALFDSRHEDLHLPLQDTNHYALGRIQRHNIVAACLPSGEYGTNAAAQVLSHMIRSFTKVEFCCLVGIGAGIPTKENDLRLGDVVVSHPTGTHVGVIQYDLGKALGGDLFERTGCIQRLPTFILTAISSLRSDPNLPSQPLQRYIDDIVARFPEYKFPGIQHDKILVAECLDDPNHVACRRCSDQSRNHPKIHYGLIASGNKVIKDAKTRDRLYRDYKVHCIEMEAAGVMNVFPCVVIRGICDYADSDKNDLWQEYASATAAAYLKLLLSVIRNRDDSEGTQSRKRAASSLNYDSSSAKKLRDTSYLVSPTKSQAGIAPDRGSTLADQGLL</sequence>
<feature type="repeat" description="WD" evidence="7">
    <location>
        <begin position="115"/>
        <end position="147"/>
    </location>
</feature>
<evidence type="ECO:0000313" key="12">
    <source>
        <dbReference type="Proteomes" id="UP000479691"/>
    </source>
</evidence>
<feature type="repeat" description="WD" evidence="7">
    <location>
        <begin position="20"/>
        <end position="47"/>
    </location>
</feature>
<dbReference type="PANTHER" id="PTHR13831">
    <property type="entry name" value="MEMBER OF THE HIR1 FAMILY OF WD-REPEAT PROTEINS"/>
    <property type="match status" value="1"/>
</dbReference>
<dbReference type="GO" id="GO:0006351">
    <property type="term" value="P:DNA-templated transcription"/>
    <property type="evidence" value="ECO:0007669"/>
    <property type="project" value="InterPro"/>
</dbReference>
<keyword evidence="5" id="KW-0156">Chromatin regulator</keyword>
<dbReference type="GO" id="GO:0003824">
    <property type="term" value="F:catalytic activity"/>
    <property type="evidence" value="ECO:0007669"/>
    <property type="project" value="InterPro"/>
</dbReference>
<evidence type="ECO:0000313" key="11">
    <source>
        <dbReference type="EMBL" id="KAF3185296.1"/>
    </source>
</evidence>
<accession>A0A7C8TXW0</accession>
<dbReference type="EMBL" id="JAABOE010000021">
    <property type="protein sequence ID" value="KAF3185296.1"/>
    <property type="molecule type" value="Genomic_DNA"/>
</dbReference>
<dbReference type="PROSITE" id="PS50294">
    <property type="entry name" value="WD_REPEATS_REGION"/>
    <property type="match status" value="3"/>
</dbReference>
<name>A0A7C8TXW0_ORBOL</name>
<dbReference type="InterPro" id="IPR001680">
    <property type="entry name" value="WD40_rpt"/>
</dbReference>
<evidence type="ECO:0000256" key="8">
    <source>
        <dbReference type="SAM" id="MobiDB-lite"/>
    </source>
</evidence>
<dbReference type="InterPro" id="IPR035994">
    <property type="entry name" value="Nucleoside_phosphorylase_sf"/>
</dbReference>